<proteinExistence type="predicted"/>
<dbReference type="Proteomes" id="UP001517388">
    <property type="component" value="Unassembled WGS sequence"/>
</dbReference>
<keyword evidence="1" id="KW-0489">Methyltransferase</keyword>
<gene>
    <name evidence="1" type="ORF">FJR39_02090</name>
</gene>
<name>A0ACC7S1H2_DOLFA</name>
<keyword evidence="1" id="KW-0808">Transferase</keyword>
<reference evidence="2" key="1">
    <citation type="journal article" date="2020" name="Toxins">
        <title>Phylogenomic Analysis of Secondary Metabolism in the Toxic Cyanobacterial Genera Anabaena, Dolichospermum and Aphanizomenon.</title>
        <authorList>
            <person name="Oesterholm J."/>
            <person name="Popin R.V."/>
            <person name="Fewer D.P."/>
            <person name="Sivonen K."/>
        </authorList>
    </citation>
    <scope>NUCLEOTIDE SEQUENCE [LARGE SCALE GENOMIC DNA]</scope>
    <source>
        <strain evidence="2">UHCC 0037</strain>
    </source>
</reference>
<accession>A0ACC7S1H2</accession>
<protein>
    <submittedName>
        <fullName evidence="1">DNA adenine methylase</fullName>
    </submittedName>
</protein>
<dbReference type="EMBL" id="VILF01000001">
    <property type="protein sequence ID" value="MTJ42087.1"/>
    <property type="molecule type" value="Genomic_DNA"/>
</dbReference>
<evidence type="ECO:0000313" key="2">
    <source>
        <dbReference type="Proteomes" id="UP001517388"/>
    </source>
</evidence>
<evidence type="ECO:0000313" key="1">
    <source>
        <dbReference type="EMBL" id="MTJ42087.1"/>
    </source>
</evidence>
<keyword evidence="2" id="KW-1185">Reference proteome</keyword>
<comment type="caution">
    <text evidence="1">The sequence shown here is derived from an EMBL/GenBank/DDBJ whole genome shotgun (WGS) entry which is preliminary data.</text>
</comment>
<organism evidence="1 2">
    <name type="scientific">Dolichospermum flos-aquae UHCC 0037</name>
    <dbReference type="NCBI Taxonomy" id="2590026"/>
    <lineage>
        <taxon>Bacteria</taxon>
        <taxon>Bacillati</taxon>
        <taxon>Cyanobacteriota</taxon>
        <taxon>Cyanophyceae</taxon>
        <taxon>Nostocales</taxon>
        <taxon>Aphanizomenonaceae</taxon>
        <taxon>Dolichospermum</taxon>
    </lineage>
</organism>
<sequence length="278" mass="32159">MVSQIPKQTYPRPFLKWAGGKTRLISQYKDYFPQHYQTYYEPFLGGGAVFFHLQPSHAVLTDINADLVITYRCVRDNLEELITLLQAHQQRHNSEYYYDLRNYHNGTDLTKAARFIYLNKTCFNGLYRVNSQGKFNVPVGKYKNPGICQEEVLRVASLALQKVEIKQANFAEVLNYATGTNDFVYFDPPYYPLNKTSNFTAYSNFCFDENQQIKLRDIFIELADKGVKVMLSNSDCPLIRDLYSDFNVHTISAARSINSNAQKRGKITEVLVTSYRKL</sequence>